<feature type="domain" description="Neutral/alkaline non-lysosomal ceramidase N-terminal" evidence="16">
    <location>
        <begin position="40"/>
        <end position="618"/>
    </location>
</feature>
<feature type="binding site" evidence="13">
    <location>
        <position position="546"/>
    </location>
    <ligand>
        <name>Zn(2+)</name>
        <dbReference type="ChEBI" id="CHEBI:29105"/>
    </ligand>
</feature>
<feature type="binding site" evidence="13">
    <location>
        <position position="133"/>
    </location>
    <ligand>
        <name>Zn(2+)</name>
        <dbReference type="ChEBI" id="CHEBI:29105"/>
    </ligand>
</feature>
<dbReference type="InterPro" id="IPR038445">
    <property type="entry name" value="NCDase_C_sf"/>
</dbReference>
<dbReference type="Gramene" id="Aco006057.1.mrna1">
    <property type="protein sequence ID" value="Aco006057.1.mrna1"/>
    <property type="gene ID" value="Aco006057.1.path1"/>
</dbReference>
<evidence type="ECO:0000256" key="3">
    <source>
        <dbReference type="ARBA" id="ARBA00004613"/>
    </source>
</evidence>
<dbReference type="InterPro" id="IPR006823">
    <property type="entry name" value="Ceramidase_alk"/>
</dbReference>
<dbReference type="GO" id="GO:0046514">
    <property type="term" value="P:ceramide catabolic process"/>
    <property type="evidence" value="ECO:0007669"/>
    <property type="project" value="InterPro"/>
</dbReference>
<dbReference type="OrthoDB" id="191371at2759"/>
<dbReference type="InterPro" id="IPR031331">
    <property type="entry name" value="NEUT/ALK_ceramidase_C"/>
</dbReference>
<evidence type="ECO:0000256" key="8">
    <source>
        <dbReference type="ARBA" id="ARBA00022824"/>
    </source>
</evidence>
<dbReference type="STRING" id="4615.A0A199UDR3"/>
<keyword evidence="9" id="KW-0333">Golgi apparatus</keyword>
<evidence type="ECO:0000256" key="4">
    <source>
        <dbReference type="ARBA" id="ARBA00009835"/>
    </source>
</evidence>
<feature type="binding site" evidence="13">
    <location>
        <position position="242"/>
    </location>
    <ligand>
        <name>Zn(2+)</name>
        <dbReference type="ChEBI" id="CHEBI:29105"/>
    </ligand>
</feature>
<protein>
    <recommendedName>
        <fullName evidence="14">Neutral ceramidase</fullName>
        <ecNumber evidence="14">3.5.1.23</ecNumber>
    </recommendedName>
</protein>
<feature type="transmembrane region" description="Helical" evidence="15">
    <location>
        <begin position="12"/>
        <end position="29"/>
    </location>
</feature>
<evidence type="ECO:0000256" key="12">
    <source>
        <dbReference type="PIRSR" id="PIRSR606823-1"/>
    </source>
</evidence>
<dbReference type="EC" id="3.5.1.23" evidence="14"/>
<keyword evidence="5" id="KW-0964">Secreted</keyword>
<reference evidence="18 19" key="1">
    <citation type="journal article" date="2016" name="DNA Res.">
        <title>The draft genome of MD-2 pineapple using hybrid error correction of long reads.</title>
        <authorList>
            <person name="Redwan R.M."/>
            <person name="Saidin A."/>
            <person name="Kumar S.V."/>
        </authorList>
    </citation>
    <scope>NUCLEOTIDE SEQUENCE [LARGE SCALE GENOMIC DNA]</scope>
    <source>
        <strain evidence="19">cv. MD2</strain>
        <tissue evidence="18">Leaf</tissue>
    </source>
</reference>
<gene>
    <name evidence="21" type="primary">LOC109722495</name>
    <name evidence="18" type="ORF">ACMD2_06469</name>
</gene>
<evidence type="ECO:0000256" key="10">
    <source>
        <dbReference type="ARBA" id="ARBA00023180"/>
    </source>
</evidence>
<dbReference type="GO" id="GO:0046512">
    <property type="term" value="P:sphingosine biosynthetic process"/>
    <property type="evidence" value="ECO:0007669"/>
    <property type="project" value="TreeGrafter"/>
</dbReference>
<dbReference type="GeneID" id="109722495"/>
<keyword evidence="20" id="KW-1185">Reference proteome</keyword>
<dbReference type="RefSeq" id="XP_020106166.1">
    <property type="nucleotide sequence ID" value="XM_020250577.1"/>
</dbReference>
<evidence type="ECO:0000256" key="9">
    <source>
        <dbReference type="ARBA" id="ARBA00023034"/>
    </source>
</evidence>
<evidence type="ECO:0000256" key="6">
    <source>
        <dbReference type="ARBA" id="ARBA00022729"/>
    </source>
</evidence>
<organism evidence="18 19">
    <name type="scientific">Ananas comosus</name>
    <name type="common">Pineapple</name>
    <name type="synonym">Ananas ananas</name>
    <dbReference type="NCBI Taxonomy" id="4615"/>
    <lineage>
        <taxon>Eukaryota</taxon>
        <taxon>Viridiplantae</taxon>
        <taxon>Streptophyta</taxon>
        <taxon>Embryophyta</taxon>
        <taxon>Tracheophyta</taxon>
        <taxon>Spermatophyta</taxon>
        <taxon>Magnoliopsida</taxon>
        <taxon>Liliopsida</taxon>
        <taxon>Poales</taxon>
        <taxon>Bromeliaceae</taxon>
        <taxon>Bromelioideae</taxon>
        <taxon>Ananas</taxon>
    </lineage>
</organism>
<dbReference type="PANTHER" id="PTHR12670">
    <property type="entry name" value="CERAMIDASE"/>
    <property type="match status" value="1"/>
</dbReference>
<comment type="similarity">
    <text evidence="4 14">Belongs to the neutral ceramidase family.</text>
</comment>
<keyword evidence="13" id="KW-0862">Zinc</keyword>
<dbReference type="GO" id="GO:0016020">
    <property type="term" value="C:membrane"/>
    <property type="evidence" value="ECO:0007669"/>
    <property type="project" value="GOC"/>
</dbReference>
<evidence type="ECO:0000256" key="1">
    <source>
        <dbReference type="ARBA" id="ARBA00004240"/>
    </source>
</evidence>
<name>A0A199UDR3_ANACO</name>
<feature type="binding site" evidence="13">
    <location>
        <position position="589"/>
    </location>
    <ligand>
        <name>Zn(2+)</name>
        <dbReference type="ChEBI" id="CHEBI:29105"/>
    </ligand>
</feature>
<evidence type="ECO:0000313" key="19">
    <source>
        <dbReference type="Proteomes" id="UP000092600"/>
    </source>
</evidence>
<keyword evidence="15" id="KW-0472">Membrane</keyword>
<keyword evidence="7 14" id="KW-0378">Hydrolase</keyword>
<dbReference type="GO" id="GO:0042759">
    <property type="term" value="P:long-chain fatty acid biosynthetic process"/>
    <property type="evidence" value="ECO:0007669"/>
    <property type="project" value="TreeGrafter"/>
</dbReference>
<dbReference type="Pfam" id="PF04734">
    <property type="entry name" value="Ceramidase_alk"/>
    <property type="match status" value="1"/>
</dbReference>
<comment type="subcellular location">
    <subcellularLocation>
        <location evidence="1">Endoplasmic reticulum</location>
    </subcellularLocation>
    <subcellularLocation>
        <location evidence="2">Golgi apparatus</location>
    </subcellularLocation>
    <subcellularLocation>
        <location evidence="3">Secreted</location>
    </subcellularLocation>
</comment>
<evidence type="ECO:0000256" key="5">
    <source>
        <dbReference type="ARBA" id="ARBA00022525"/>
    </source>
</evidence>
<evidence type="ECO:0000256" key="7">
    <source>
        <dbReference type="ARBA" id="ARBA00022801"/>
    </source>
</evidence>
<dbReference type="GO" id="GO:0017040">
    <property type="term" value="F:N-acylsphingosine amidohydrolase activity"/>
    <property type="evidence" value="ECO:0007669"/>
    <property type="project" value="UniProtKB-UniRule"/>
</dbReference>
<evidence type="ECO:0000259" key="16">
    <source>
        <dbReference type="Pfam" id="PF04734"/>
    </source>
</evidence>
<comment type="cofactor">
    <cofactor evidence="13">
        <name>Zn(2+)</name>
        <dbReference type="ChEBI" id="CHEBI:29105"/>
    </cofactor>
    <text evidence="13">Binds 1 zinc ion per subunit.</text>
</comment>
<accession>A0A199UDR3</accession>
<evidence type="ECO:0000313" key="18">
    <source>
        <dbReference type="EMBL" id="OAY62884.1"/>
    </source>
</evidence>
<keyword evidence="13" id="KW-0479">Metal-binding</keyword>
<evidence type="ECO:0000256" key="14">
    <source>
        <dbReference type="RuleBase" id="RU366019"/>
    </source>
</evidence>
<proteinExistence type="inferred from homology"/>
<dbReference type="Gene3D" id="2.60.40.2300">
    <property type="entry name" value="Neutral/alkaline non-lysosomal ceramidase, C-terminal domain"/>
    <property type="match status" value="1"/>
</dbReference>
<keyword evidence="14" id="KW-0746">Sphingolipid metabolism</keyword>
<dbReference type="Pfam" id="PF17048">
    <property type="entry name" value="Ceramidse_alk_C"/>
    <property type="match status" value="1"/>
</dbReference>
<evidence type="ECO:0000256" key="13">
    <source>
        <dbReference type="PIRSR" id="PIRSR606823-2"/>
    </source>
</evidence>
<dbReference type="AlphaFoldDB" id="A0A199UDR3"/>
<comment type="catalytic activity">
    <reaction evidence="11 14">
        <text>an N-acylsphing-4-enine + H2O = sphing-4-enine + a fatty acid</text>
        <dbReference type="Rhea" id="RHEA:20856"/>
        <dbReference type="ChEBI" id="CHEBI:15377"/>
        <dbReference type="ChEBI" id="CHEBI:28868"/>
        <dbReference type="ChEBI" id="CHEBI:52639"/>
        <dbReference type="ChEBI" id="CHEBI:57756"/>
        <dbReference type="EC" id="3.5.1.23"/>
    </reaction>
</comment>
<keyword evidence="14" id="KW-0443">Lipid metabolism</keyword>
<evidence type="ECO:0000259" key="17">
    <source>
        <dbReference type="Pfam" id="PF17048"/>
    </source>
</evidence>
<feature type="domain" description="Neutral/alkaline non-lysosomal ceramidase C-terminal" evidence="17">
    <location>
        <begin position="620"/>
        <end position="784"/>
    </location>
</feature>
<dbReference type="GO" id="GO:0005783">
    <property type="term" value="C:endoplasmic reticulum"/>
    <property type="evidence" value="ECO:0007669"/>
    <property type="project" value="UniProtKB-SubCell"/>
</dbReference>
<evidence type="ECO:0000256" key="2">
    <source>
        <dbReference type="ARBA" id="ARBA00004555"/>
    </source>
</evidence>
<keyword evidence="8" id="KW-0256">Endoplasmic reticulum</keyword>
<dbReference type="Proteomes" id="UP000092600">
    <property type="component" value="Unassembled WGS sequence"/>
</dbReference>
<keyword evidence="15" id="KW-1133">Transmembrane helix</keyword>
<dbReference type="Proteomes" id="UP000515123">
    <property type="component" value="Linkage group 16"/>
</dbReference>
<dbReference type="InterPro" id="IPR031329">
    <property type="entry name" value="NEUT/ALK_ceramidase_N"/>
</dbReference>
<dbReference type="EMBL" id="LSRQ01008414">
    <property type="protein sequence ID" value="OAY62884.1"/>
    <property type="molecule type" value="Genomic_DNA"/>
</dbReference>
<keyword evidence="15" id="KW-0812">Transmembrane</keyword>
<dbReference type="GO" id="GO:0005576">
    <property type="term" value="C:extracellular region"/>
    <property type="evidence" value="ECO:0007669"/>
    <property type="project" value="UniProtKB-SubCell"/>
</dbReference>
<feature type="active site" description="Nucleophile" evidence="12">
    <location>
        <position position="361"/>
    </location>
</feature>
<reference evidence="21" key="2">
    <citation type="submission" date="2025-04" db="UniProtKB">
        <authorList>
            <consortium name="RefSeq"/>
        </authorList>
    </citation>
    <scope>IDENTIFICATION</scope>
    <source>
        <tissue evidence="21">Leaf</tissue>
    </source>
</reference>
<keyword evidence="10" id="KW-0325">Glycoprotein</keyword>
<dbReference type="PANTHER" id="PTHR12670:SF1">
    <property type="entry name" value="NEUTRAL CERAMIDASE"/>
    <property type="match status" value="1"/>
</dbReference>
<evidence type="ECO:0000313" key="20">
    <source>
        <dbReference type="Proteomes" id="UP000515123"/>
    </source>
</evidence>
<dbReference type="GO" id="GO:0046872">
    <property type="term" value="F:metal ion binding"/>
    <property type="evidence" value="ECO:0007669"/>
    <property type="project" value="UniProtKB-KW"/>
</dbReference>
<keyword evidence="6" id="KW-0732">Signal</keyword>
<dbReference type="GO" id="GO:0005794">
    <property type="term" value="C:Golgi apparatus"/>
    <property type="evidence" value="ECO:0007669"/>
    <property type="project" value="UniProtKB-SubCell"/>
</dbReference>
<evidence type="ECO:0000256" key="15">
    <source>
        <dbReference type="SAM" id="Phobius"/>
    </source>
</evidence>
<sequence length="785" mass="86670">MESTACFRRYTGGFLSSVWLILLLAIFLQNCGTGLSDSSYLIGLGSYDITGPAADVNMMGYANMEQTASGVHFRLKARAFIVAEPESEGNRVVFVNLDACMGSQLVTIKVLERLKSRYGGLYNDKNVAISGIHTHAGPGGYLQYVVYIVTSLGFVRQSFDVVVDGIEKSIIQAHENLRPGKLFVNKGDLLDAGVNRSPSAYLNNPASERIQYKYNVDKEMTLLKFVDDEWGPVGSFNWFATHGTSMSRTNSLISGDNKGAAARFMEDWAEQEGFPKVIEKIQADAFEPRREKDQLPRRVSSIIPKPHEDFDSLIKLASSFGASGGRRLTSSSSVVQQIRSSQQNKPKFVSAFCQSNCGDVSPNVLGAFCIDTGRPCDFNHSTCNGKNELCYGRGPGYPDEFESTRIIGDRQFNKAVDLFNTATEQVEGKIDYRHTYLDFSQLEVTLPSKQVVKTCPAAMGFAFAAGTTDGPGAFDFQQGDEKGNPFWRLVRNLLKKPGKEQIACQQPKPILLDTGEMTEPYAWAPSILPIQILRIGQVVILCVPGEFTTMAGRRLRNAVKTVLTSSSSGEFNDNVHVVIAGLSNTYSQYVTTFEEYQIQRYEGASTLYGPHTHSAYIQEFKKLASALAGQHSVPSGPQVPDLLDKQIGLLPPVIMDATPFGVKFGDVGADVPENSTFKRGGVVNATFWSACPRNDLFTEGTFSLVEIFKKSNKKWLPAYDDDDFCLRFKWSRPRQLSSYSHATIEWRIPEDAPSGVYRLRHFGASKSLFGSISHFTGTSRAFVVL</sequence>
<evidence type="ECO:0000313" key="21">
    <source>
        <dbReference type="RefSeq" id="XP_020106166.1"/>
    </source>
</evidence>
<dbReference type="FunFam" id="2.60.40.2300:FF:000002">
    <property type="entry name" value="Neutral/alkaline non-lysosomal ceramidase"/>
    <property type="match status" value="1"/>
</dbReference>
<evidence type="ECO:0000256" key="11">
    <source>
        <dbReference type="ARBA" id="ARBA00048057"/>
    </source>
</evidence>